<feature type="region of interest" description="Disordered" evidence="1">
    <location>
        <begin position="1"/>
        <end position="102"/>
    </location>
</feature>
<sequence length="120" mass="13293">MSDNTGTSPPRRHWNGEPGARHEHQNVWMNGGVRSPAGPAPWAGWDADKKRRASEASTKSTGSSSSAGRKNSSPLFEKLHTQKRTSDAESVERRKSWAEMAPEKGFFGKLWQGYTRGPNQ</sequence>
<feature type="compositionally biased region" description="Low complexity" evidence="1">
    <location>
        <begin position="55"/>
        <end position="73"/>
    </location>
</feature>
<reference evidence="3" key="1">
    <citation type="submission" date="2020-06" db="EMBL/GenBank/DDBJ databases">
        <title>A chromosome-scale genome assembly of Talaromyces rugulosus W13939.</title>
        <authorList>
            <person name="Wang B."/>
            <person name="Guo L."/>
            <person name="Ye K."/>
            <person name="Wang L."/>
        </authorList>
    </citation>
    <scope>NUCLEOTIDE SEQUENCE [LARGE SCALE GENOMIC DNA]</scope>
    <source>
        <strain evidence="3">W13939</strain>
    </source>
</reference>
<organism evidence="2 3">
    <name type="scientific">Talaromyces rugulosus</name>
    <name type="common">Penicillium rugulosum</name>
    <dbReference type="NCBI Taxonomy" id="121627"/>
    <lineage>
        <taxon>Eukaryota</taxon>
        <taxon>Fungi</taxon>
        <taxon>Dikarya</taxon>
        <taxon>Ascomycota</taxon>
        <taxon>Pezizomycotina</taxon>
        <taxon>Eurotiomycetes</taxon>
        <taxon>Eurotiomycetidae</taxon>
        <taxon>Eurotiales</taxon>
        <taxon>Trichocomaceae</taxon>
        <taxon>Talaromyces</taxon>
        <taxon>Talaromyces sect. Islandici</taxon>
    </lineage>
</organism>
<name>A0A7H8R8H4_TALRU</name>
<dbReference type="EMBL" id="CP055902">
    <property type="protein sequence ID" value="QKX62700.1"/>
    <property type="molecule type" value="Genomic_DNA"/>
</dbReference>
<evidence type="ECO:0000313" key="3">
    <source>
        <dbReference type="Proteomes" id="UP000509510"/>
    </source>
</evidence>
<dbReference type="RefSeq" id="XP_035348874.1">
    <property type="nucleotide sequence ID" value="XM_035492981.1"/>
</dbReference>
<feature type="compositionally biased region" description="Basic and acidic residues" evidence="1">
    <location>
        <begin position="77"/>
        <end position="97"/>
    </location>
</feature>
<evidence type="ECO:0000313" key="2">
    <source>
        <dbReference type="EMBL" id="QKX62700.1"/>
    </source>
</evidence>
<dbReference type="OrthoDB" id="4158609at2759"/>
<gene>
    <name evidence="2" type="ORF">TRUGW13939_09861</name>
</gene>
<dbReference type="Proteomes" id="UP000509510">
    <property type="component" value="Chromosome V"/>
</dbReference>
<dbReference type="GeneID" id="55997344"/>
<dbReference type="AlphaFoldDB" id="A0A7H8R8H4"/>
<accession>A0A7H8R8H4</accession>
<evidence type="ECO:0000256" key="1">
    <source>
        <dbReference type="SAM" id="MobiDB-lite"/>
    </source>
</evidence>
<protein>
    <submittedName>
        <fullName evidence="2">Uncharacterized protein</fullName>
    </submittedName>
</protein>
<keyword evidence="3" id="KW-1185">Reference proteome</keyword>
<dbReference type="KEGG" id="trg:TRUGW13939_09861"/>
<feature type="compositionally biased region" description="Low complexity" evidence="1">
    <location>
        <begin position="36"/>
        <end position="45"/>
    </location>
</feature>
<proteinExistence type="predicted"/>